<dbReference type="Proteomes" id="UP000515152">
    <property type="component" value="Chromosome 16"/>
</dbReference>
<dbReference type="OrthoDB" id="6427080at2759"/>
<feature type="region of interest" description="Disordered" evidence="12">
    <location>
        <begin position="446"/>
        <end position="609"/>
    </location>
</feature>
<proteinExistence type="inferred from homology"/>
<dbReference type="PANTHER" id="PTHR32121:SF0">
    <property type="entry name" value="PCNA-INTERACTING PARTNER"/>
    <property type="match status" value="1"/>
</dbReference>
<dbReference type="InterPro" id="IPR038932">
    <property type="entry name" value="PARPBP"/>
</dbReference>
<dbReference type="GO" id="GO:0005737">
    <property type="term" value="C:cytoplasm"/>
    <property type="evidence" value="ECO:0007669"/>
    <property type="project" value="UniProtKB-SubCell"/>
</dbReference>
<keyword evidence="13" id="KW-1185">Reference proteome</keyword>
<dbReference type="KEGG" id="char:105902606"/>
<evidence type="ECO:0000256" key="10">
    <source>
        <dbReference type="ARBA" id="ARBA00031632"/>
    </source>
</evidence>
<feature type="region of interest" description="Disordered" evidence="12">
    <location>
        <begin position="147"/>
        <end position="167"/>
    </location>
</feature>
<comment type="subcellular location">
    <subcellularLocation>
        <location evidence="2">Cytoplasm</location>
    </subcellularLocation>
    <subcellularLocation>
        <location evidence="1">Nucleus</location>
    </subcellularLocation>
</comment>
<name>A0A6P3W0F8_CLUHA</name>
<dbReference type="GeneID" id="105902606"/>
<evidence type="ECO:0000313" key="14">
    <source>
        <dbReference type="RefSeq" id="XP_012685701.2"/>
    </source>
</evidence>
<keyword evidence="7" id="KW-0238">DNA-binding</keyword>
<keyword evidence="5" id="KW-0963">Cytoplasm</keyword>
<evidence type="ECO:0000256" key="2">
    <source>
        <dbReference type="ARBA" id="ARBA00004496"/>
    </source>
</evidence>
<evidence type="ECO:0000256" key="6">
    <source>
        <dbReference type="ARBA" id="ARBA00022763"/>
    </source>
</evidence>
<dbReference type="GO" id="GO:2000042">
    <property type="term" value="P:negative regulation of double-strand break repair via homologous recombination"/>
    <property type="evidence" value="ECO:0007669"/>
    <property type="project" value="InterPro"/>
</dbReference>
<evidence type="ECO:0000256" key="8">
    <source>
        <dbReference type="ARBA" id="ARBA00023204"/>
    </source>
</evidence>
<organism evidence="13 14">
    <name type="scientific">Clupea harengus</name>
    <name type="common">Atlantic herring</name>
    <dbReference type="NCBI Taxonomy" id="7950"/>
    <lineage>
        <taxon>Eukaryota</taxon>
        <taxon>Metazoa</taxon>
        <taxon>Chordata</taxon>
        <taxon>Craniata</taxon>
        <taxon>Vertebrata</taxon>
        <taxon>Euteleostomi</taxon>
        <taxon>Actinopterygii</taxon>
        <taxon>Neopterygii</taxon>
        <taxon>Teleostei</taxon>
        <taxon>Clupei</taxon>
        <taxon>Clupeiformes</taxon>
        <taxon>Clupeoidei</taxon>
        <taxon>Clupeidae</taxon>
        <taxon>Clupea</taxon>
    </lineage>
</organism>
<sequence length="609" mass="66228">MASLEENLKAMVRIFRRECHRVLESERTTIRGSDEMLMALQLTMAEVNKQESGEFGVALSDVLLCWKCLLLDRLQLPGDGSPRPENYELIRQEYESFIKRTNTVDLIDVYSMFKQLRVDTDPEELLTPTQLLRFISGAADCTEERCSVPPCPSTPSSPTTPSSQPRPFTAQMQRVARRVFCSYLGLLVNCKNDLALANALDTPCRSLGRTAFTDIKHAARNNQTSLFLAVTSFVRAIQLGGKGYAPSESSPLRKHLKGLCEFVHFTDQLEEVLGETPGPSMAGAKLVARVRSALLKGRCSGDSMHGAVDAAANLLKEHIGRIHRSHQQSTVTTGISPARMKVHTINHATAYIGRETVKVLQTLLDEEALAPPCSNKAELLSEDPSVLSGAEGSSLLTLYKSPEVVTGTSPKPLRSRVQAAQAEGKVKERGLRSQFACTYVEDDPPLNRVLDFPSSSQLPTCKHPAPKRPAATRPALTSDWDGDSKATSKGSHGLDNVCDEVHPPAVDRQRVNSVSVAALGSRQGNVKTRPAKETQKKKKKSSSDALPLVGKSVKRKHVDGADVSGEENQPPAKKPPPKAPGAPPGKKTSKAPNKKLIAGQGKLTGFFRL</sequence>
<keyword evidence="8" id="KW-0234">DNA repair</keyword>
<evidence type="ECO:0000313" key="13">
    <source>
        <dbReference type="Proteomes" id="UP000515152"/>
    </source>
</evidence>
<feature type="compositionally biased region" description="Basic and acidic residues" evidence="12">
    <location>
        <begin position="499"/>
        <end position="510"/>
    </location>
</feature>
<accession>A0A6P3W0F8</accession>
<evidence type="ECO:0000256" key="7">
    <source>
        <dbReference type="ARBA" id="ARBA00023125"/>
    </source>
</evidence>
<evidence type="ECO:0000256" key="1">
    <source>
        <dbReference type="ARBA" id="ARBA00004123"/>
    </source>
</evidence>
<feature type="compositionally biased region" description="Low complexity" evidence="12">
    <location>
        <begin position="156"/>
        <end position="167"/>
    </location>
</feature>
<dbReference type="Gene3D" id="1.10.486.10">
    <property type="entry name" value="PCRA, domain 4"/>
    <property type="match status" value="1"/>
</dbReference>
<evidence type="ECO:0000256" key="5">
    <source>
        <dbReference type="ARBA" id="ARBA00022490"/>
    </source>
</evidence>
<evidence type="ECO:0000256" key="11">
    <source>
        <dbReference type="ARBA" id="ARBA00032731"/>
    </source>
</evidence>
<reference evidence="14" key="1">
    <citation type="submission" date="2025-08" db="UniProtKB">
        <authorList>
            <consortium name="RefSeq"/>
        </authorList>
    </citation>
    <scope>IDENTIFICATION</scope>
</reference>
<dbReference type="GO" id="GO:0005634">
    <property type="term" value="C:nucleus"/>
    <property type="evidence" value="ECO:0007669"/>
    <property type="project" value="UniProtKB-SubCell"/>
</dbReference>
<evidence type="ECO:0000256" key="9">
    <source>
        <dbReference type="ARBA" id="ARBA00023242"/>
    </source>
</evidence>
<dbReference type="PANTHER" id="PTHR32121">
    <property type="entry name" value="PCNA-INTERACTING PARTNER"/>
    <property type="match status" value="1"/>
</dbReference>
<gene>
    <name evidence="14" type="primary">LOC105902606</name>
</gene>
<dbReference type="GO" id="GO:0006281">
    <property type="term" value="P:DNA repair"/>
    <property type="evidence" value="ECO:0007669"/>
    <property type="project" value="UniProtKB-KW"/>
</dbReference>
<dbReference type="GO" id="GO:0003677">
    <property type="term" value="F:DNA binding"/>
    <property type="evidence" value="ECO:0007669"/>
    <property type="project" value="UniProtKB-KW"/>
</dbReference>
<feature type="compositionally biased region" description="Pro residues" evidence="12">
    <location>
        <begin position="572"/>
        <end position="583"/>
    </location>
</feature>
<keyword evidence="9" id="KW-0539">Nucleus</keyword>
<evidence type="ECO:0000256" key="12">
    <source>
        <dbReference type="SAM" id="MobiDB-lite"/>
    </source>
</evidence>
<keyword evidence="6" id="KW-0227">DNA damage</keyword>
<dbReference type="RefSeq" id="XP_012685701.2">
    <property type="nucleotide sequence ID" value="XM_012830247.2"/>
</dbReference>
<evidence type="ECO:0000256" key="4">
    <source>
        <dbReference type="ARBA" id="ARBA00014320"/>
    </source>
</evidence>
<protein>
    <recommendedName>
        <fullName evidence="4">PCNA-interacting partner</fullName>
    </recommendedName>
    <alternativeName>
        <fullName evidence="10">PARP-1 binding protein</fullName>
    </alternativeName>
    <alternativeName>
        <fullName evidence="11">PARP1-binding protein</fullName>
    </alternativeName>
</protein>
<dbReference type="GO" id="GO:0000785">
    <property type="term" value="C:chromatin"/>
    <property type="evidence" value="ECO:0007669"/>
    <property type="project" value="TreeGrafter"/>
</dbReference>
<comment type="similarity">
    <text evidence="3">Belongs to the PARI family.</text>
</comment>
<dbReference type="AlphaFoldDB" id="A0A6P3W0F8"/>
<evidence type="ECO:0000256" key="3">
    <source>
        <dbReference type="ARBA" id="ARBA00009135"/>
    </source>
</evidence>